<dbReference type="RefSeq" id="WP_170077641.1">
    <property type="nucleotide sequence ID" value="NZ_JABAFA010000024.1"/>
</dbReference>
<name>A0A848B7R4_9FIRM</name>
<dbReference type="AlphaFoldDB" id="A0A848B7R4"/>
<gene>
    <name evidence="1" type="ORF">HF878_07225</name>
</gene>
<dbReference type="Proteomes" id="UP000543804">
    <property type="component" value="Unassembled WGS sequence"/>
</dbReference>
<dbReference type="EMBL" id="JABAFA010000024">
    <property type="protein sequence ID" value="NMD99258.1"/>
    <property type="molecule type" value="Genomic_DNA"/>
</dbReference>
<reference evidence="1 2" key="1">
    <citation type="submission" date="2020-04" db="EMBL/GenBank/DDBJ databases">
        <authorList>
            <person name="Hitch T.C.A."/>
            <person name="Wylensek D."/>
            <person name="Clavel T."/>
        </authorList>
    </citation>
    <scope>NUCLEOTIDE SEQUENCE [LARGE SCALE GENOMIC DNA]</scope>
    <source>
        <strain evidence="1 2">PG-130-P53-12</strain>
    </source>
</reference>
<comment type="caution">
    <text evidence="1">The sequence shown here is derived from an EMBL/GenBank/DDBJ whole genome shotgun (WGS) entry which is preliminary data.</text>
</comment>
<keyword evidence="2" id="KW-1185">Reference proteome</keyword>
<evidence type="ECO:0000313" key="2">
    <source>
        <dbReference type="Proteomes" id="UP000543804"/>
    </source>
</evidence>
<organism evidence="1 2">
    <name type="scientific">Selenomonas bovis</name>
    <dbReference type="NCBI Taxonomy" id="416586"/>
    <lineage>
        <taxon>Bacteria</taxon>
        <taxon>Bacillati</taxon>
        <taxon>Bacillota</taxon>
        <taxon>Negativicutes</taxon>
        <taxon>Selenomonadales</taxon>
        <taxon>Selenomonadaceae</taxon>
        <taxon>Selenomonas</taxon>
    </lineage>
</organism>
<accession>A0A848B7R4</accession>
<sequence length="57" mass="6215">MLAKEKAVAALAAIEACCGHCTYCSPDCPVAIARRAMRGLYDDLVAAEEQQERSEER</sequence>
<protein>
    <submittedName>
        <fullName evidence="1">Uncharacterized protein</fullName>
    </submittedName>
</protein>
<evidence type="ECO:0000313" key="1">
    <source>
        <dbReference type="EMBL" id="NMD99258.1"/>
    </source>
</evidence>
<proteinExistence type="predicted"/>